<dbReference type="GeneTree" id="ENSGT00940000159815"/>
<accession>A0A3Q2PRX4</accession>
<dbReference type="Pfam" id="PF04212">
    <property type="entry name" value="MIT"/>
    <property type="match status" value="1"/>
</dbReference>
<feature type="region of interest" description="Disordered" evidence="1">
    <location>
        <begin position="247"/>
        <end position="266"/>
    </location>
</feature>
<dbReference type="Gene3D" id="1.10.510.10">
    <property type="entry name" value="Transferase(Phosphotransferase) domain 1"/>
    <property type="match status" value="1"/>
</dbReference>
<reference evidence="3" key="1">
    <citation type="submission" date="2025-08" db="UniProtKB">
        <authorList>
            <consortium name="Ensembl"/>
        </authorList>
    </citation>
    <scope>IDENTIFICATION</scope>
</reference>
<dbReference type="SUPFAM" id="SSF116846">
    <property type="entry name" value="MIT domain"/>
    <property type="match status" value="1"/>
</dbReference>
<dbReference type="SUPFAM" id="SSF56112">
    <property type="entry name" value="Protein kinase-like (PK-like)"/>
    <property type="match status" value="1"/>
</dbReference>
<dbReference type="AlphaFoldDB" id="A0A3Q2PRX4"/>
<dbReference type="Proteomes" id="UP000265000">
    <property type="component" value="Unplaced"/>
</dbReference>
<proteinExistence type="predicted"/>
<dbReference type="SMART" id="SM00745">
    <property type="entry name" value="MIT"/>
    <property type="match status" value="1"/>
</dbReference>
<dbReference type="InterPro" id="IPR051866">
    <property type="entry name" value="Intracell_Sig-Traffick_Protein"/>
</dbReference>
<feature type="compositionally biased region" description="Basic and acidic residues" evidence="1">
    <location>
        <begin position="252"/>
        <end position="266"/>
    </location>
</feature>
<sequence length="465" mass="51447">MCPHQQSGCMCCEQAHLDLERRRKISEMAKRDYLVEAAKQIRMALDSEVNEDYEAAFSYYKNGVDLLLNGVQLDPNKDRREAVKRKTTQYLKRAEEIFITHLQDNLGKGGSHLGGYSSLRFRPIRHLSSPVEDLEMCKVVGVSDKVLIVQSMVNKETFVVKSLVKSSWESRDQTTIIPQGVPYMVKLLRYYVSEDAVYLHLEHVKGNVVASAHCEKQAVEVACEARSPGGKASKGGSYVGWFSPDPLGAASHGDRKNEEGPERRGQDQIIEVDGWCHLPRVPAMTSGGSADKAPQGCWGLPEAEVRVWGAQILLALESLHEQGILCRDLNPRNILLTSNGKVCLTFFSQWSEVQSEISSKAMEEMYCAPEIGGVSRITEACDWWSLGALLFELLTGMPLWQLHPAGIHSHTQLLIPDHLSAAAASLLTELLQFDAGYRLGSGGGGVSDIKCHPFFSSVSWKALSC</sequence>
<feature type="domain" description="Protein kinase" evidence="2">
    <location>
        <begin position="134"/>
        <end position="455"/>
    </location>
</feature>
<dbReference type="PANTHER" id="PTHR15508">
    <property type="entry name" value="RIBOSOMAL PROTEIN S6 KINASE"/>
    <property type="match status" value="1"/>
</dbReference>
<dbReference type="PANTHER" id="PTHR15508:SF4">
    <property type="entry name" value="RIBOSOMAL PROTEIN S6 KINASE-LIKE 1"/>
    <property type="match status" value="1"/>
</dbReference>
<name>A0A3Q2PRX4_FUNHE</name>
<dbReference type="InterPro" id="IPR000719">
    <property type="entry name" value="Prot_kinase_dom"/>
</dbReference>
<dbReference type="InterPro" id="IPR011009">
    <property type="entry name" value="Kinase-like_dom_sf"/>
</dbReference>
<organism evidence="3 4">
    <name type="scientific">Fundulus heteroclitus</name>
    <name type="common">Killifish</name>
    <name type="synonym">Mummichog</name>
    <dbReference type="NCBI Taxonomy" id="8078"/>
    <lineage>
        <taxon>Eukaryota</taxon>
        <taxon>Metazoa</taxon>
        <taxon>Chordata</taxon>
        <taxon>Craniata</taxon>
        <taxon>Vertebrata</taxon>
        <taxon>Euteleostomi</taxon>
        <taxon>Actinopterygii</taxon>
        <taxon>Neopterygii</taxon>
        <taxon>Teleostei</taxon>
        <taxon>Neoteleostei</taxon>
        <taxon>Acanthomorphata</taxon>
        <taxon>Ovalentaria</taxon>
        <taxon>Atherinomorphae</taxon>
        <taxon>Cyprinodontiformes</taxon>
        <taxon>Fundulidae</taxon>
        <taxon>Fundulus</taxon>
    </lineage>
</organism>
<evidence type="ECO:0000259" key="2">
    <source>
        <dbReference type="PROSITE" id="PS50011"/>
    </source>
</evidence>
<dbReference type="SMART" id="SM00220">
    <property type="entry name" value="S_TKc"/>
    <property type="match status" value="1"/>
</dbReference>
<evidence type="ECO:0000313" key="4">
    <source>
        <dbReference type="Proteomes" id="UP000265000"/>
    </source>
</evidence>
<evidence type="ECO:0000313" key="3">
    <source>
        <dbReference type="Ensembl" id="ENSFHEP00000016216.1"/>
    </source>
</evidence>
<protein>
    <submittedName>
        <fullName evidence="3">Ribosomal protein S6 kinase like 1</fullName>
    </submittedName>
</protein>
<dbReference type="GO" id="GO:0004672">
    <property type="term" value="F:protein kinase activity"/>
    <property type="evidence" value="ECO:0007669"/>
    <property type="project" value="InterPro"/>
</dbReference>
<keyword evidence="4" id="KW-1185">Reference proteome</keyword>
<dbReference type="CDD" id="cd02677">
    <property type="entry name" value="MIT_SNX15"/>
    <property type="match status" value="1"/>
</dbReference>
<dbReference type="STRING" id="8078.ENSFHEP00000016216"/>
<dbReference type="InterPro" id="IPR036181">
    <property type="entry name" value="MIT_dom_sf"/>
</dbReference>
<dbReference type="PROSITE" id="PS50011">
    <property type="entry name" value="PROTEIN_KINASE_DOM"/>
    <property type="match status" value="1"/>
</dbReference>
<dbReference type="Gene3D" id="1.20.58.80">
    <property type="entry name" value="Phosphotransferase system, lactose/cellobiose-type IIA subunit"/>
    <property type="match status" value="1"/>
</dbReference>
<reference evidence="3" key="2">
    <citation type="submission" date="2025-09" db="UniProtKB">
        <authorList>
            <consortium name="Ensembl"/>
        </authorList>
    </citation>
    <scope>IDENTIFICATION</scope>
</reference>
<dbReference type="Pfam" id="PF00069">
    <property type="entry name" value="Pkinase"/>
    <property type="match status" value="1"/>
</dbReference>
<dbReference type="InterPro" id="IPR007330">
    <property type="entry name" value="MIT_dom"/>
</dbReference>
<evidence type="ECO:0000256" key="1">
    <source>
        <dbReference type="SAM" id="MobiDB-lite"/>
    </source>
</evidence>
<dbReference type="Ensembl" id="ENSFHET00000024658.1">
    <property type="protein sequence ID" value="ENSFHEP00000016216.1"/>
    <property type="gene ID" value="ENSFHEG00000017899.1"/>
</dbReference>
<dbReference type="GO" id="GO:0005524">
    <property type="term" value="F:ATP binding"/>
    <property type="evidence" value="ECO:0007669"/>
    <property type="project" value="InterPro"/>
</dbReference>